<evidence type="ECO:0000313" key="2">
    <source>
        <dbReference type="Proteomes" id="UP000790377"/>
    </source>
</evidence>
<protein>
    <submittedName>
        <fullName evidence="1">Uncharacterized protein</fullName>
    </submittedName>
</protein>
<dbReference type="Proteomes" id="UP000790377">
    <property type="component" value="Unassembled WGS sequence"/>
</dbReference>
<keyword evidence="2" id="KW-1185">Reference proteome</keyword>
<organism evidence="1 2">
    <name type="scientific">Hygrophoropsis aurantiaca</name>
    <dbReference type="NCBI Taxonomy" id="72124"/>
    <lineage>
        <taxon>Eukaryota</taxon>
        <taxon>Fungi</taxon>
        <taxon>Dikarya</taxon>
        <taxon>Basidiomycota</taxon>
        <taxon>Agaricomycotina</taxon>
        <taxon>Agaricomycetes</taxon>
        <taxon>Agaricomycetidae</taxon>
        <taxon>Boletales</taxon>
        <taxon>Coniophorineae</taxon>
        <taxon>Hygrophoropsidaceae</taxon>
        <taxon>Hygrophoropsis</taxon>
    </lineage>
</organism>
<reference evidence="1" key="1">
    <citation type="journal article" date="2021" name="New Phytol.">
        <title>Evolutionary innovations through gain and loss of genes in the ectomycorrhizal Boletales.</title>
        <authorList>
            <person name="Wu G."/>
            <person name="Miyauchi S."/>
            <person name="Morin E."/>
            <person name="Kuo A."/>
            <person name="Drula E."/>
            <person name="Varga T."/>
            <person name="Kohler A."/>
            <person name="Feng B."/>
            <person name="Cao Y."/>
            <person name="Lipzen A."/>
            <person name="Daum C."/>
            <person name="Hundley H."/>
            <person name="Pangilinan J."/>
            <person name="Johnson J."/>
            <person name="Barry K."/>
            <person name="LaButti K."/>
            <person name="Ng V."/>
            <person name="Ahrendt S."/>
            <person name="Min B."/>
            <person name="Choi I.G."/>
            <person name="Park H."/>
            <person name="Plett J.M."/>
            <person name="Magnuson J."/>
            <person name="Spatafora J.W."/>
            <person name="Nagy L.G."/>
            <person name="Henrissat B."/>
            <person name="Grigoriev I.V."/>
            <person name="Yang Z.L."/>
            <person name="Xu J."/>
            <person name="Martin F.M."/>
        </authorList>
    </citation>
    <scope>NUCLEOTIDE SEQUENCE</scope>
    <source>
        <strain evidence="1">ATCC 28755</strain>
    </source>
</reference>
<evidence type="ECO:0000313" key="1">
    <source>
        <dbReference type="EMBL" id="KAH7915653.1"/>
    </source>
</evidence>
<gene>
    <name evidence="1" type="ORF">BJ138DRAFT_21328</name>
</gene>
<comment type="caution">
    <text evidence="1">The sequence shown here is derived from an EMBL/GenBank/DDBJ whole genome shotgun (WGS) entry which is preliminary data.</text>
</comment>
<dbReference type="EMBL" id="MU267598">
    <property type="protein sequence ID" value="KAH7915653.1"/>
    <property type="molecule type" value="Genomic_DNA"/>
</dbReference>
<proteinExistence type="predicted"/>
<accession>A0ACB8ARK7</accession>
<name>A0ACB8ARK7_9AGAM</name>
<sequence>MQLRGPQNILRMLSTCSFYRPYQATHPPASTHLASTDDLLARFNLIPFYDKYVRPPPPPSAPVVDDKGKGRATSPIFDDIDSEKKKKNSYRHLIKDVPGKHSTKKDEYLATIMQIPPKQRIPIVPFDSRTQREAFTLNPEGIKGWNTGALILESAQAREDRRKRKELKKLARAQVQGLEPQPSTPAAIPAQPQLPQQSQQVRPHVPAVQIPQSTQAGATPTPTSATAPTFPRNGTPTSAAPKNAGIGALPSRAGTPAGTKGKKREHDTMDTLPVQQPLSANGAIGIGIIGAKAGSGGVRPRPIKKQRMDTQGQAREMPVQQPTPQGA</sequence>